<dbReference type="Pfam" id="PF11951">
    <property type="entry name" value="Fungal_trans_2"/>
    <property type="match status" value="1"/>
</dbReference>
<proteinExistence type="predicted"/>
<evidence type="ECO:0000256" key="1">
    <source>
        <dbReference type="ARBA" id="ARBA00023242"/>
    </source>
</evidence>
<feature type="region of interest" description="Disordered" evidence="2">
    <location>
        <begin position="34"/>
        <end position="105"/>
    </location>
</feature>
<organism evidence="3 4">
    <name type="scientific">Dactylonectria macrodidyma</name>
    <dbReference type="NCBI Taxonomy" id="307937"/>
    <lineage>
        <taxon>Eukaryota</taxon>
        <taxon>Fungi</taxon>
        <taxon>Dikarya</taxon>
        <taxon>Ascomycota</taxon>
        <taxon>Pezizomycotina</taxon>
        <taxon>Sordariomycetes</taxon>
        <taxon>Hypocreomycetidae</taxon>
        <taxon>Hypocreales</taxon>
        <taxon>Nectriaceae</taxon>
        <taxon>Dactylonectria</taxon>
    </lineage>
</organism>
<dbReference type="PANTHER" id="PTHR37540">
    <property type="entry name" value="TRANSCRIPTION FACTOR (ACR-2), PUTATIVE-RELATED-RELATED"/>
    <property type="match status" value="1"/>
</dbReference>
<dbReference type="PANTHER" id="PTHR37540:SF5">
    <property type="entry name" value="TRANSCRIPTION FACTOR DOMAIN-CONTAINING PROTEIN"/>
    <property type="match status" value="1"/>
</dbReference>
<evidence type="ECO:0000313" key="4">
    <source>
        <dbReference type="Proteomes" id="UP000738349"/>
    </source>
</evidence>
<keyword evidence="1" id="KW-0539">Nucleus</keyword>
<accession>A0A9P9IQK8</accession>
<comment type="caution">
    <text evidence="3">The sequence shown here is derived from an EMBL/GenBank/DDBJ whole genome shotgun (WGS) entry which is preliminary data.</text>
</comment>
<dbReference type="Proteomes" id="UP000738349">
    <property type="component" value="Unassembled WGS sequence"/>
</dbReference>
<dbReference type="AlphaFoldDB" id="A0A9P9IQK8"/>
<sequence length="297" mass="33230">MTPTKNQPIGFHFINVAHPCDAITPSNLSQIRSHATKDIRARAKRSRSARLLSDETSKGPPRRRPQALGMVASRVENQTLPRHTQERDVEKSTPFTGETPNPEPIQISWFSNKDPHWSPARALSAKETFLLNHYVSYMIVFRNGSCHQVRNSSSCDVVDESTKPWFTSMQLQCWLPFALADLGLLAGIFLQSCHSLGILSGFQNYSGMYNAYKHQCIRSTNNALSAEDTRISDATICMVMVLVGDSFSLGNLDEWEVHLRAFTNMIKMRGGIDSLGLDGFLKKVILKSPQVFGQRSS</sequence>
<keyword evidence="4" id="KW-1185">Reference proteome</keyword>
<dbReference type="InterPro" id="IPR021858">
    <property type="entry name" value="Fun_TF"/>
</dbReference>
<dbReference type="OrthoDB" id="5620at2759"/>
<gene>
    <name evidence="3" type="ORF">EDB81DRAFT_808474</name>
</gene>
<reference evidence="3" key="1">
    <citation type="journal article" date="2021" name="Nat. Commun.">
        <title>Genetic determinants of endophytism in the Arabidopsis root mycobiome.</title>
        <authorList>
            <person name="Mesny F."/>
            <person name="Miyauchi S."/>
            <person name="Thiergart T."/>
            <person name="Pickel B."/>
            <person name="Atanasova L."/>
            <person name="Karlsson M."/>
            <person name="Huettel B."/>
            <person name="Barry K.W."/>
            <person name="Haridas S."/>
            <person name="Chen C."/>
            <person name="Bauer D."/>
            <person name="Andreopoulos W."/>
            <person name="Pangilinan J."/>
            <person name="LaButti K."/>
            <person name="Riley R."/>
            <person name="Lipzen A."/>
            <person name="Clum A."/>
            <person name="Drula E."/>
            <person name="Henrissat B."/>
            <person name="Kohler A."/>
            <person name="Grigoriev I.V."/>
            <person name="Martin F.M."/>
            <person name="Hacquard S."/>
        </authorList>
    </citation>
    <scope>NUCLEOTIDE SEQUENCE</scope>
    <source>
        <strain evidence="3">MPI-CAGE-AT-0147</strain>
    </source>
</reference>
<name>A0A9P9IQK8_9HYPO</name>
<evidence type="ECO:0000313" key="3">
    <source>
        <dbReference type="EMBL" id="KAH7128896.1"/>
    </source>
</evidence>
<dbReference type="EMBL" id="JAGMUV010000018">
    <property type="protein sequence ID" value="KAH7128896.1"/>
    <property type="molecule type" value="Genomic_DNA"/>
</dbReference>
<evidence type="ECO:0000256" key="2">
    <source>
        <dbReference type="SAM" id="MobiDB-lite"/>
    </source>
</evidence>
<protein>
    <submittedName>
        <fullName evidence="3">Uncharacterized protein</fullName>
    </submittedName>
</protein>